<keyword evidence="3" id="KW-1185">Reference proteome</keyword>
<name>A0AAQ3QWS5_9BACT</name>
<protein>
    <submittedName>
        <fullName evidence="2">Uncharacterized protein</fullName>
    </submittedName>
</protein>
<reference evidence="2 3" key="1">
    <citation type="submission" date="2023-10" db="EMBL/GenBank/DDBJ databases">
        <title>Rubellicoccus peritrichatus gen. nov., sp. nov., isolated from an algae of coral reef tank.</title>
        <authorList>
            <person name="Luo J."/>
        </authorList>
    </citation>
    <scope>NUCLEOTIDE SEQUENCE [LARGE SCALE GENOMIC DNA]</scope>
    <source>
        <strain evidence="2 3">CR14</strain>
    </source>
</reference>
<dbReference type="EMBL" id="CP136920">
    <property type="protein sequence ID" value="WOO42182.1"/>
    <property type="molecule type" value="Genomic_DNA"/>
</dbReference>
<gene>
    <name evidence="2" type="ORF">RZN69_03710</name>
</gene>
<evidence type="ECO:0000313" key="3">
    <source>
        <dbReference type="Proteomes" id="UP001304300"/>
    </source>
</evidence>
<evidence type="ECO:0000313" key="2">
    <source>
        <dbReference type="EMBL" id="WOO42182.1"/>
    </source>
</evidence>
<dbReference type="RefSeq" id="WP_317834667.1">
    <property type="nucleotide sequence ID" value="NZ_CP136920.1"/>
</dbReference>
<proteinExistence type="predicted"/>
<keyword evidence="1" id="KW-0472">Membrane</keyword>
<dbReference type="KEGG" id="puo:RZN69_03710"/>
<keyword evidence="1" id="KW-0812">Transmembrane</keyword>
<feature type="transmembrane region" description="Helical" evidence="1">
    <location>
        <begin position="60"/>
        <end position="81"/>
    </location>
</feature>
<keyword evidence="1" id="KW-1133">Transmembrane helix</keyword>
<organism evidence="2 3">
    <name type="scientific">Rubellicoccus peritrichatus</name>
    <dbReference type="NCBI Taxonomy" id="3080537"/>
    <lineage>
        <taxon>Bacteria</taxon>
        <taxon>Pseudomonadati</taxon>
        <taxon>Verrucomicrobiota</taxon>
        <taxon>Opitutia</taxon>
        <taxon>Puniceicoccales</taxon>
        <taxon>Cerasicoccaceae</taxon>
        <taxon>Rubellicoccus</taxon>
    </lineage>
</organism>
<feature type="transmembrane region" description="Helical" evidence="1">
    <location>
        <begin position="87"/>
        <end position="115"/>
    </location>
</feature>
<dbReference type="Proteomes" id="UP001304300">
    <property type="component" value="Chromosome"/>
</dbReference>
<evidence type="ECO:0000256" key="1">
    <source>
        <dbReference type="SAM" id="Phobius"/>
    </source>
</evidence>
<accession>A0AAQ3QWS5</accession>
<sequence>MAKEKEYAKLAGPGLLAYQRLYEAKDHFLVVEGVYQESYRRLFYKDIQALIYCPTKAGSITMLITALGLLASLLGVAVTMASQSPVLGMWVVFAIIFGVVLLFAVIAGGTCSLAIKTPAQIVPLRNVSGRRRARKLIRKVTEIVESVQGPLTQEVLDDAFVKARAANTPSGSQMHSEGAPPIL</sequence>
<dbReference type="AlphaFoldDB" id="A0AAQ3QWS5"/>